<dbReference type="Gene3D" id="2.130.10.10">
    <property type="entry name" value="YVTN repeat-like/Quinoprotein amine dehydrogenase"/>
    <property type="match status" value="1"/>
</dbReference>
<dbReference type="InterPro" id="IPR011047">
    <property type="entry name" value="Quinoprotein_ADH-like_sf"/>
</dbReference>
<gene>
    <name evidence="5" type="ORF">LCGC14_0473050</name>
</gene>
<dbReference type="AlphaFoldDB" id="A0A0F9SUK8"/>
<dbReference type="InterPro" id="IPR017687">
    <property type="entry name" value="BamB"/>
</dbReference>
<organism evidence="5">
    <name type="scientific">marine sediment metagenome</name>
    <dbReference type="NCBI Taxonomy" id="412755"/>
    <lineage>
        <taxon>unclassified sequences</taxon>
        <taxon>metagenomes</taxon>
        <taxon>ecological metagenomes</taxon>
    </lineage>
</organism>
<evidence type="ECO:0000256" key="2">
    <source>
        <dbReference type="ARBA" id="ARBA00023136"/>
    </source>
</evidence>
<dbReference type="PANTHER" id="PTHR34512:SF30">
    <property type="entry name" value="OUTER MEMBRANE PROTEIN ASSEMBLY FACTOR BAMB"/>
    <property type="match status" value="1"/>
</dbReference>
<dbReference type="CDD" id="cd10276">
    <property type="entry name" value="BamB_YfgL"/>
    <property type="match status" value="1"/>
</dbReference>
<evidence type="ECO:0000256" key="3">
    <source>
        <dbReference type="ARBA" id="ARBA00023237"/>
    </source>
</evidence>
<feature type="domain" description="Pyrrolo-quinoline quinone repeat" evidence="4">
    <location>
        <begin position="82"/>
        <end position="315"/>
    </location>
</feature>
<proteinExistence type="inferred from homology"/>
<dbReference type="NCBIfam" id="TIGR03300">
    <property type="entry name" value="assembly_YfgL"/>
    <property type="match status" value="1"/>
</dbReference>
<sequence length="389" mass="41751">MIVKTFKIVCALILLMSLNACSTVSGWFKDDVYEVPPTELTEFTQEFEPSIAWSTDTGGSNDIYSSLDPWLQGDAIIAIDYEGEVNSYNAETGKRQWRVSLDVPVTTGVGGGEGLILVGTKKGEVLALDASNGDLLWNAKLSSEVLAPPKAAQGIVVASTSDGRMTGLSAKDGQVLWNYQRTVPLLSLRGASAPVIADDKVISGYANGKVVALSIIDGKVVWEKSVAIPRGRTELDRLVDIDADPVVINNTVYVVAYNGRIAALSLDDGSILWAKEMSSRSGLDVSVADAAVYVSDEEGNVWALQDGSGDSLWRQTRLLRRNPTAPVVVGNNVVVGDLEGYVHWISRQDGRFTARVNITDAAIRSKPVVSNNLVYVSAADGTLTAFRIQ</sequence>
<dbReference type="SUPFAM" id="SSF50998">
    <property type="entry name" value="Quinoprotein alcohol dehydrogenase-like"/>
    <property type="match status" value="1"/>
</dbReference>
<comment type="caution">
    <text evidence="5">The sequence shown here is derived from an EMBL/GenBank/DDBJ whole genome shotgun (WGS) entry which is preliminary data.</text>
</comment>
<reference evidence="5" key="1">
    <citation type="journal article" date="2015" name="Nature">
        <title>Complex archaea that bridge the gap between prokaryotes and eukaryotes.</title>
        <authorList>
            <person name="Spang A."/>
            <person name="Saw J.H."/>
            <person name="Jorgensen S.L."/>
            <person name="Zaremba-Niedzwiedzka K."/>
            <person name="Martijn J."/>
            <person name="Lind A.E."/>
            <person name="van Eijk R."/>
            <person name="Schleper C."/>
            <person name="Guy L."/>
            <person name="Ettema T.J."/>
        </authorList>
    </citation>
    <scope>NUCLEOTIDE SEQUENCE</scope>
</reference>
<evidence type="ECO:0000313" key="5">
    <source>
        <dbReference type="EMBL" id="KKN66282.1"/>
    </source>
</evidence>
<dbReference type="EMBL" id="LAZR01000505">
    <property type="protein sequence ID" value="KKN66282.1"/>
    <property type="molecule type" value="Genomic_DNA"/>
</dbReference>
<evidence type="ECO:0000256" key="1">
    <source>
        <dbReference type="ARBA" id="ARBA00022729"/>
    </source>
</evidence>
<dbReference type="SMART" id="SM00564">
    <property type="entry name" value="PQQ"/>
    <property type="match status" value="7"/>
</dbReference>
<protein>
    <recommendedName>
        <fullName evidence="4">Pyrrolo-quinoline quinone repeat domain-containing protein</fullName>
    </recommendedName>
</protein>
<keyword evidence="3" id="KW-0998">Cell outer membrane</keyword>
<dbReference type="InterPro" id="IPR015943">
    <property type="entry name" value="WD40/YVTN_repeat-like_dom_sf"/>
</dbReference>
<dbReference type="HAMAP" id="MF_00923">
    <property type="entry name" value="OM_assembly_BamB"/>
    <property type="match status" value="1"/>
</dbReference>
<name>A0A0F9SUK8_9ZZZZ</name>
<dbReference type="Pfam" id="PF13360">
    <property type="entry name" value="PQQ_2"/>
    <property type="match status" value="1"/>
</dbReference>
<dbReference type="InterPro" id="IPR002372">
    <property type="entry name" value="PQQ_rpt_dom"/>
</dbReference>
<accession>A0A0F9SUK8</accession>
<dbReference type="InterPro" id="IPR018391">
    <property type="entry name" value="PQQ_b-propeller_rpt"/>
</dbReference>
<keyword evidence="2" id="KW-0472">Membrane</keyword>
<keyword evidence="1" id="KW-0732">Signal</keyword>
<evidence type="ECO:0000259" key="4">
    <source>
        <dbReference type="Pfam" id="PF13360"/>
    </source>
</evidence>
<dbReference type="PANTHER" id="PTHR34512">
    <property type="entry name" value="CELL SURFACE PROTEIN"/>
    <property type="match status" value="1"/>
</dbReference>